<comment type="caution">
    <text evidence="13">The sequence shown here is derived from an EMBL/GenBank/DDBJ whole genome shotgun (WGS) entry which is preliminary data.</text>
</comment>
<evidence type="ECO:0000256" key="6">
    <source>
        <dbReference type="ARBA" id="ARBA00022741"/>
    </source>
</evidence>
<dbReference type="InterPro" id="IPR018149">
    <property type="entry name" value="Lys-tRNA-synth_II_C"/>
</dbReference>
<organism evidence="13 14">
    <name type="scientific">Rhizophagus irregularis (strain DAOM 197198w)</name>
    <name type="common">Glomus intraradices</name>
    <dbReference type="NCBI Taxonomy" id="1432141"/>
    <lineage>
        <taxon>Eukaryota</taxon>
        <taxon>Fungi</taxon>
        <taxon>Fungi incertae sedis</taxon>
        <taxon>Mucoromycota</taxon>
        <taxon>Glomeromycotina</taxon>
        <taxon>Glomeromycetes</taxon>
        <taxon>Glomerales</taxon>
        <taxon>Glomeraceae</taxon>
        <taxon>Rhizophagus</taxon>
    </lineage>
</organism>
<comment type="subunit">
    <text evidence="3">Homodimer.</text>
</comment>
<dbReference type="SUPFAM" id="SSF55681">
    <property type="entry name" value="Class II aaRS and biotin synthetases"/>
    <property type="match status" value="1"/>
</dbReference>
<keyword evidence="7" id="KW-0067">ATP-binding</keyword>
<dbReference type="GO" id="GO:0005524">
    <property type="term" value="F:ATP binding"/>
    <property type="evidence" value="ECO:0007669"/>
    <property type="project" value="UniProtKB-KW"/>
</dbReference>
<dbReference type="InterPro" id="IPR006195">
    <property type="entry name" value="aa-tRNA-synth_II"/>
</dbReference>
<dbReference type="Gene3D" id="2.40.50.140">
    <property type="entry name" value="Nucleic acid-binding proteins"/>
    <property type="match status" value="1"/>
</dbReference>
<feature type="domain" description="Aminoacyl-transfer RNA synthetases class-II family profile" evidence="12">
    <location>
        <begin position="222"/>
        <end position="550"/>
    </location>
</feature>
<dbReference type="FunFam" id="2.40.50.140:FF:000050">
    <property type="entry name" value="Lysine--tRNA ligase"/>
    <property type="match status" value="1"/>
</dbReference>
<comment type="similarity">
    <text evidence="2">Belongs to the class-II aminoacyl-tRNA synthetase family.</text>
</comment>
<comment type="catalytic activity">
    <reaction evidence="10 11">
        <text>tRNA(Lys) + L-lysine + ATP = L-lysyl-tRNA(Lys) + AMP + diphosphate</text>
        <dbReference type="Rhea" id="RHEA:20792"/>
        <dbReference type="Rhea" id="RHEA-COMP:9696"/>
        <dbReference type="Rhea" id="RHEA-COMP:9697"/>
        <dbReference type="ChEBI" id="CHEBI:30616"/>
        <dbReference type="ChEBI" id="CHEBI:32551"/>
        <dbReference type="ChEBI" id="CHEBI:33019"/>
        <dbReference type="ChEBI" id="CHEBI:78442"/>
        <dbReference type="ChEBI" id="CHEBI:78529"/>
        <dbReference type="ChEBI" id="CHEBI:456215"/>
        <dbReference type="EC" id="6.1.1.6"/>
    </reaction>
</comment>
<dbReference type="STRING" id="1432141.A0A015LVJ2"/>
<dbReference type="InterPro" id="IPR045864">
    <property type="entry name" value="aa-tRNA-synth_II/BPL/LPL"/>
</dbReference>
<dbReference type="PROSITE" id="PS50862">
    <property type="entry name" value="AA_TRNA_LIGASE_II"/>
    <property type="match status" value="1"/>
</dbReference>
<dbReference type="GO" id="GO:0000049">
    <property type="term" value="F:tRNA binding"/>
    <property type="evidence" value="ECO:0007669"/>
    <property type="project" value="TreeGrafter"/>
</dbReference>
<evidence type="ECO:0000256" key="4">
    <source>
        <dbReference type="ARBA" id="ARBA00022490"/>
    </source>
</evidence>
<evidence type="ECO:0000313" key="13">
    <source>
        <dbReference type="EMBL" id="EXX58623.1"/>
    </source>
</evidence>
<dbReference type="InterPro" id="IPR012340">
    <property type="entry name" value="NA-bd_OB-fold"/>
</dbReference>
<dbReference type="OMA" id="WIPGEPR"/>
<dbReference type="SMR" id="A0A015LVJ2"/>
<dbReference type="OrthoDB" id="21243at2759"/>
<keyword evidence="4" id="KW-0963">Cytoplasm</keyword>
<dbReference type="HOGENOM" id="CLU_008255_6_0_1"/>
<keyword evidence="6" id="KW-0547">Nucleotide-binding</keyword>
<evidence type="ECO:0000256" key="2">
    <source>
        <dbReference type="ARBA" id="ARBA00008226"/>
    </source>
</evidence>
<dbReference type="InterPro" id="IPR034762">
    <property type="entry name" value="Lys-tRNA-ligase_II_bac/euk"/>
</dbReference>
<dbReference type="GO" id="GO:0006430">
    <property type="term" value="P:lysyl-tRNA aminoacylation"/>
    <property type="evidence" value="ECO:0007669"/>
    <property type="project" value="InterPro"/>
</dbReference>
<name>A0A015LVJ2_RHIIW</name>
<dbReference type="CDD" id="cd04322">
    <property type="entry name" value="LysRS_N"/>
    <property type="match status" value="1"/>
</dbReference>
<dbReference type="SUPFAM" id="SSF50249">
    <property type="entry name" value="Nucleic acid-binding proteins"/>
    <property type="match status" value="1"/>
</dbReference>
<evidence type="ECO:0000256" key="9">
    <source>
        <dbReference type="ARBA" id="ARBA00023146"/>
    </source>
</evidence>
<dbReference type="PRINTS" id="PR00982">
    <property type="entry name" value="TRNASYNTHLYS"/>
</dbReference>
<dbReference type="NCBIfam" id="NF001756">
    <property type="entry name" value="PRK00484.1"/>
    <property type="match status" value="1"/>
</dbReference>
<dbReference type="Gene3D" id="3.30.930.10">
    <property type="entry name" value="Bira Bifunctional Protein, Domain 2"/>
    <property type="match status" value="1"/>
</dbReference>
<proteinExistence type="inferred from homology"/>
<comment type="subcellular location">
    <subcellularLocation>
        <location evidence="1">Cytoplasm</location>
    </subcellularLocation>
</comment>
<evidence type="ECO:0000256" key="3">
    <source>
        <dbReference type="ARBA" id="ARBA00011738"/>
    </source>
</evidence>
<evidence type="ECO:0000313" key="14">
    <source>
        <dbReference type="Proteomes" id="UP000022910"/>
    </source>
</evidence>
<evidence type="ECO:0000256" key="7">
    <source>
        <dbReference type="ARBA" id="ARBA00022840"/>
    </source>
</evidence>
<dbReference type="PANTHER" id="PTHR42918:SF9">
    <property type="entry name" value="LYSINE--TRNA LIGASE"/>
    <property type="match status" value="1"/>
</dbReference>
<dbReference type="FunFam" id="3.30.930.10:FF:000238">
    <property type="entry name" value="Lysine--tRNA ligase"/>
    <property type="match status" value="1"/>
</dbReference>
<dbReference type="InterPro" id="IPR004364">
    <property type="entry name" value="Aa-tRNA-synt_II"/>
</dbReference>
<evidence type="ECO:0000256" key="11">
    <source>
        <dbReference type="RuleBase" id="RU003748"/>
    </source>
</evidence>
<dbReference type="InterPro" id="IPR002313">
    <property type="entry name" value="Lys-tRNA-ligase_II"/>
</dbReference>
<accession>A0A015LVJ2</accession>
<dbReference type="AlphaFoldDB" id="A0A015LVJ2"/>
<evidence type="ECO:0000256" key="5">
    <source>
        <dbReference type="ARBA" id="ARBA00022598"/>
    </source>
</evidence>
<dbReference type="Pfam" id="PF01336">
    <property type="entry name" value="tRNA_anti-codon"/>
    <property type="match status" value="1"/>
</dbReference>
<keyword evidence="14" id="KW-1185">Reference proteome</keyword>
<sequence>MFALRQFRLPLCSIRGLILARDKNALRLLQVQTRYKSNGSLKKQKVPDLEQTASQYFEYRSKIIDDLRHTKDPNPYPHKFSVDITISQFIQKNSHIKAGQVNTEETVRIAGRIHNQRSHGELIFYDLHGDGTKIQINAQAQYSERDFAKVHEHIRRGDIVGVIGFPGRTKLGELSIYSKDIILLSPCLHQLPTSHQGFKDNEMRYRRRYLDLMMNNEIREKFLIKSKIINYLRRYLDDQGFLEVETPMMNFIASGASAKPFVTHHSHLKRDLYLRIAPELFLKQLVIGGLEKVYEIGRQFRNESIDTNHNPEFTTAEFYLAYADMFDLMQITEDLLGNLVYDFKKKYVIDYVMDDKKMQIDFKPPFKRIDIIETLKNKLNVKFPDADQLHTEDTNKFLCDLCEKHKVACSPPKTNARMFDKLIQKFIESDCISPTFITGHPQILSPLAKSHREISGLCERFELIVGTNEIINAYTELNDPFEQRKRFEEQSHQKDLGDEEAQIDDGVFCTSLEYGLPPTAGLGLGIDRLAMILTNSSSIKEVLLFPALRPLN</sequence>
<dbReference type="EC" id="6.1.1.6" evidence="11"/>
<keyword evidence="8" id="KW-0648">Protein biosynthesis</keyword>
<dbReference type="InterPro" id="IPR004365">
    <property type="entry name" value="NA-bd_OB_tRNA"/>
</dbReference>
<evidence type="ECO:0000256" key="1">
    <source>
        <dbReference type="ARBA" id="ARBA00004496"/>
    </source>
</evidence>
<protein>
    <recommendedName>
        <fullName evidence="11">Lysine--tRNA ligase</fullName>
        <ecNumber evidence="11">6.1.1.6</ecNumber>
    </recommendedName>
    <alternativeName>
        <fullName evidence="11">Lysyl-tRNA synthetase</fullName>
    </alternativeName>
</protein>
<dbReference type="Proteomes" id="UP000022910">
    <property type="component" value="Unassembled WGS sequence"/>
</dbReference>
<keyword evidence="9" id="KW-0030">Aminoacyl-tRNA synthetase</keyword>
<keyword evidence="5 13" id="KW-0436">Ligase</keyword>
<dbReference type="PANTHER" id="PTHR42918">
    <property type="entry name" value="LYSYL-TRNA SYNTHETASE"/>
    <property type="match status" value="1"/>
</dbReference>
<gene>
    <name evidence="13" type="ORF">RirG_196200</name>
</gene>
<dbReference type="CDD" id="cd00775">
    <property type="entry name" value="LysRS_core"/>
    <property type="match status" value="1"/>
</dbReference>
<dbReference type="Pfam" id="PF00152">
    <property type="entry name" value="tRNA-synt_2"/>
    <property type="match status" value="1"/>
</dbReference>
<dbReference type="GO" id="GO:0004824">
    <property type="term" value="F:lysine-tRNA ligase activity"/>
    <property type="evidence" value="ECO:0007669"/>
    <property type="project" value="UniProtKB-EC"/>
</dbReference>
<dbReference type="PIRSF" id="PIRSF039101">
    <property type="entry name" value="LysRS2"/>
    <property type="match status" value="1"/>
</dbReference>
<dbReference type="NCBIfam" id="TIGR00499">
    <property type="entry name" value="lysS_bact"/>
    <property type="match status" value="1"/>
</dbReference>
<evidence type="ECO:0000256" key="8">
    <source>
        <dbReference type="ARBA" id="ARBA00022917"/>
    </source>
</evidence>
<dbReference type="HAMAP" id="MF_00252">
    <property type="entry name" value="Lys_tRNA_synth_class2"/>
    <property type="match status" value="1"/>
</dbReference>
<dbReference type="GO" id="GO:0005829">
    <property type="term" value="C:cytosol"/>
    <property type="evidence" value="ECO:0007669"/>
    <property type="project" value="TreeGrafter"/>
</dbReference>
<evidence type="ECO:0000256" key="10">
    <source>
        <dbReference type="ARBA" id="ARBA00048573"/>
    </source>
</evidence>
<dbReference type="EMBL" id="JEMT01026668">
    <property type="protein sequence ID" value="EXX58623.1"/>
    <property type="molecule type" value="Genomic_DNA"/>
</dbReference>
<reference evidence="13 14" key="1">
    <citation type="submission" date="2014-02" db="EMBL/GenBank/DDBJ databases">
        <title>Single nucleus genome sequencing reveals high similarity among nuclei of an endomycorrhizal fungus.</title>
        <authorList>
            <person name="Lin K."/>
            <person name="Geurts R."/>
            <person name="Zhang Z."/>
            <person name="Limpens E."/>
            <person name="Saunders D.G."/>
            <person name="Mu D."/>
            <person name="Pang E."/>
            <person name="Cao H."/>
            <person name="Cha H."/>
            <person name="Lin T."/>
            <person name="Zhou Q."/>
            <person name="Shang Y."/>
            <person name="Li Y."/>
            <person name="Ivanov S."/>
            <person name="Sharma T."/>
            <person name="Velzen R.V."/>
            <person name="Ruijter N.D."/>
            <person name="Aanen D.K."/>
            <person name="Win J."/>
            <person name="Kamoun S."/>
            <person name="Bisseling T."/>
            <person name="Huang S."/>
        </authorList>
    </citation>
    <scope>NUCLEOTIDE SEQUENCE [LARGE SCALE GENOMIC DNA]</scope>
    <source>
        <strain evidence="14">DAOM197198w</strain>
    </source>
</reference>
<dbReference type="InterPro" id="IPR044136">
    <property type="entry name" value="Lys-tRNA-ligase_II_N"/>
</dbReference>
<evidence type="ECO:0000259" key="12">
    <source>
        <dbReference type="PROSITE" id="PS50862"/>
    </source>
</evidence>